<reference evidence="1" key="1">
    <citation type="journal article" date="2011" name="Environ. Microbiol.">
        <title>Time-series analyses of Monterey Bay coastal microbial picoplankton using a 'genome proxy' microarray.</title>
        <authorList>
            <person name="Rich V.I."/>
            <person name="Pham V.D."/>
            <person name="Eppley J."/>
            <person name="Shi Y."/>
            <person name="DeLong E.F."/>
        </authorList>
    </citation>
    <scope>NUCLEOTIDE SEQUENCE</scope>
</reference>
<sequence>MFAVYAGPKRHTRKVTGTIRTSVKWRAYFWALKQRSTMVLAYASGIRFSTPPEVKYISYAPNSENTFEARFNFSS</sequence>
<accession>E0XU08</accession>
<dbReference type="EMBL" id="GU474876">
    <property type="protein sequence ID" value="ADI17899.1"/>
    <property type="molecule type" value="Genomic_DNA"/>
</dbReference>
<evidence type="ECO:0000313" key="1">
    <source>
        <dbReference type="EMBL" id="ADI17899.1"/>
    </source>
</evidence>
<protein>
    <submittedName>
        <fullName evidence="1">Uncharacterized protein</fullName>
    </submittedName>
</protein>
<organism evidence="1">
    <name type="scientific">uncultured Chloroflexi bacterium HF0200_06I16</name>
    <dbReference type="NCBI Taxonomy" id="710735"/>
    <lineage>
        <taxon>Bacteria</taxon>
        <taxon>Bacillati</taxon>
        <taxon>Chloroflexota</taxon>
        <taxon>environmental samples</taxon>
    </lineage>
</organism>
<dbReference type="AlphaFoldDB" id="E0XU08"/>
<name>E0XU08_9CHLR</name>
<proteinExistence type="predicted"/>